<feature type="compositionally biased region" description="Polar residues" evidence="1">
    <location>
        <begin position="65"/>
        <end position="83"/>
    </location>
</feature>
<dbReference type="AlphaFoldDB" id="A0A9J5YKJ9"/>
<feature type="region of interest" description="Disordered" evidence="1">
    <location>
        <begin position="36"/>
        <end position="55"/>
    </location>
</feature>
<accession>A0A9J5YKJ9</accession>
<proteinExistence type="predicted"/>
<feature type="region of interest" description="Disordered" evidence="1">
    <location>
        <begin position="64"/>
        <end position="83"/>
    </location>
</feature>
<reference evidence="2 3" key="1">
    <citation type="submission" date="2020-09" db="EMBL/GenBank/DDBJ databases">
        <title>De no assembly of potato wild relative species, Solanum commersonii.</title>
        <authorList>
            <person name="Cho K."/>
        </authorList>
    </citation>
    <scope>NUCLEOTIDE SEQUENCE [LARGE SCALE GENOMIC DNA]</scope>
    <source>
        <strain evidence="2">LZ3.2</strain>
        <tissue evidence="2">Leaf</tissue>
    </source>
</reference>
<gene>
    <name evidence="2" type="ORF">H5410_030848</name>
</gene>
<evidence type="ECO:0000256" key="1">
    <source>
        <dbReference type="SAM" id="MobiDB-lite"/>
    </source>
</evidence>
<keyword evidence="3" id="KW-1185">Reference proteome</keyword>
<dbReference type="EMBL" id="JACXVP010000006">
    <property type="protein sequence ID" value="KAG5599478.1"/>
    <property type="molecule type" value="Genomic_DNA"/>
</dbReference>
<evidence type="ECO:0000313" key="2">
    <source>
        <dbReference type="EMBL" id="KAG5599478.1"/>
    </source>
</evidence>
<protein>
    <submittedName>
        <fullName evidence="2">Uncharacterized protein</fullName>
    </submittedName>
</protein>
<dbReference type="Proteomes" id="UP000824120">
    <property type="component" value="Chromosome 6"/>
</dbReference>
<comment type="caution">
    <text evidence="2">The sequence shown here is derived from an EMBL/GenBank/DDBJ whole genome shotgun (WGS) entry which is preliminary data.</text>
</comment>
<name>A0A9J5YKJ9_SOLCO</name>
<sequence length="83" mass="8881">MCLLIPLEIRLELLMLLQNLENAMFESARKASLRDTSMLGSSEANDAKTPGTDAQTEGVLIAEISGTNSPTDKVTAMQTSPQA</sequence>
<organism evidence="2 3">
    <name type="scientific">Solanum commersonii</name>
    <name type="common">Commerson's wild potato</name>
    <name type="synonym">Commerson's nightshade</name>
    <dbReference type="NCBI Taxonomy" id="4109"/>
    <lineage>
        <taxon>Eukaryota</taxon>
        <taxon>Viridiplantae</taxon>
        <taxon>Streptophyta</taxon>
        <taxon>Embryophyta</taxon>
        <taxon>Tracheophyta</taxon>
        <taxon>Spermatophyta</taxon>
        <taxon>Magnoliopsida</taxon>
        <taxon>eudicotyledons</taxon>
        <taxon>Gunneridae</taxon>
        <taxon>Pentapetalae</taxon>
        <taxon>asterids</taxon>
        <taxon>lamiids</taxon>
        <taxon>Solanales</taxon>
        <taxon>Solanaceae</taxon>
        <taxon>Solanoideae</taxon>
        <taxon>Solaneae</taxon>
        <taxon>Solanum</taxon>
    </lineage>
</organism>
<evidence type="ECO:0000313" key="3">
    <source>
        <dbReference type="Proteomes" id="UP000824120"/>
    </source>
</evidence>